<sequence length="141" mass="16547">MKKFLIILLIVLTLCFISCDYNPKSISLKYVDSITIKLLYFPPKMKKITKKNDLEEIIKFLNTLDYNTTKQVHTSESLLSIEVEGELHCSLIFADNLVRINGTWYEVNDNTLIELRNIYNNLQYDEIPISLLEYSNYNKNN</sequence>
<keyword evidence="2" id="KW-1185">Reference proteome</keyword>
<organism evidence="1 2">
    <name type="scientific">Clostridium argentinense CDC 2741</name>
    <dbReference type="NCBI Taxonomy" id="1418104"/>
    <lineage>
        <taxon>Bacteria</taxon>
        <taxon>Bacillati</taxon>
        <taxon>Bacillota</taxon>
        <taxon>Clostridia</taxon>
        <taxon>Eubacteriales</taxon>
        <taxon>Clostridiaceae</taxon>
        <taxon>Clostridium</taxon>
    </lineage>
</organism>
<dbReference type="AlphaFoldDB" id="A0A0C1QX26"/>
<reference evidence="1 2" key="1">
    <citation type="journal article" date="2015" name="Infect. Genet. Evol.">
        <title>Genomic sequences of six botulinum neurotoxin-producing strains representing three clostridial species illustrate the mobility and diversity of botulinum neurotoxin genes.</title>
        <authorList>
            <person name="Smith T.J."/>
            <person name="Hill K.K."/>
            <person name="Xie G."/>
            <person name="Foley B.T."/>
            <person name="Williamson C.H."/>
            <person name="Foster J.T."/>
            <person name="Johnson S.L."/>
            <person name="Chertkov O."/>
            <person name="Teshima H."/>
            <person name="Gibbons H.S."/>
            <person name="Johnsky L.A."/>
            <person name="Karavis M.A."/>
            <person name="Smith L.A."/>
        </authorList>
    </citation>
    <scope>NUCLEOTIDE SEQUENCE [LARGE SCALE GENOMIC DNA]</scope>
    <source>
        <strain evidence="1 2">CDC 2741</strain>
    </source>
</reference>
<protein>
    <submittedName>
        <fullName evidence="1">Putative lipoprotein</fullName>
    </submittedName>
</protein>
<accession>A0A0C1QX26</accession>
<dbReference type="Proteomes" id="UP000031366">
    <property type="component" value="Unassembled WGS sequence"/>
</dbReference>
<keyword evidence="1" id="KW-0449">Lipoprotein</keyword>
<name>A0A0C1QX26_9CLOT</name>
<comment type="caution">
    <text evidence="1">The sequence shown here is derived from an EMBL/GenBank/DDBJ whole genome shotgun (WGS) entry which is preliminary data.</text>
</comment>
<evidence type="ECO:0000313" key="2">
    <source>
        <dbReference type="Proteomes" id="UP000031366"/>
    </source>
</evidence>
<dbReference type="EMBL" id="AYSO01000019">
    <property type="protein sequence ID" value="KIE45552.1"/>
    <property type="molecule type" value="Genomic_DNA"/>
</dbReference>
<proteinExistence type="predicted"/>
<evidence type="ECO:0000313" key="1">
    <source>
        <dbReference type="EMBL" id="KIE45552.1"/>
    </source>
</evidence>
<gene>
    <name evidence="1" type="ORF">U732_2471</name>
</gene>
<dbReference type="RefSeq" id="WP_039634934.1">
    <property type="nucleotide sequence ID" value="NZ_AYSO01000019.1"/>
</dbReference>